<proteinExistence type="inferred from homology"/>
<evidence type="ECO:0000256" key="3">
    <source>
        <dbReference type="ARBA" id="ARBA00022553"/>
    </source>
</evidence>
<dbReference type="InterPro" id="IPR005844">
    <property type="entry name" value="A-D-PHexomutase_a/b/a-I"/>
</dbReference>
<dbReference type="CDD" id="cd03088">
    <property type="entry name" value="ManB"/>
    <property type="match status" value="1"/>
</dbReference>
<feature type="domain" description="Alpha-D-phosphohexomutase alpha/beta/alpha" evidence="9">
    <location>
        <begin position="4"/>
        <end position="125"/>
    </location>
</feature>
<keyword evidence="13" id="KW-1185">Reference proteome</keyword>
<dbReference type="AlphaFoldDB" id="S9S9H0"/>
<dbReference type="HOGENOM" id="CLU_045514_1_0_5"/>
<accession>S9S9H0</accession>
<dbReference type="STRING" id="1123237.Salmuc_01459"/>
<dbReference type="GO" id="GO:0004615">
    <property type="term" value="F:phosphomannomutase activity"/>
    <property type="evidence" value="ECO:0007669"/>
    <property type="project" value="UniProtKB-EC"/>
</dbReference>
<dbReference type="InterPro" id="IPR005843">
    <property type="entry name" value="A-D-PHexomutase_C"/>
</dbReference>
<feature type="domain" description="Alpha-D-phosphohexomutase alpha/beta/alpha" evidence="11">
    <location>
        <begin position="255"/>
        <end position="353"/>
    </location>
</feature>
<evidence type="ECO:0000259" key="10">
    <source>
        <dbReference type="Pfam" id="PF02879"/>
    </source>
</evidence>
<comment type="cofactor">
    <cofactor evidence="1">
        <name>Mg(2+)</name>
        <dbReference type="ChEBI" id="CHEBI:18420"/>
    </cofactor>
</comment>
<evidence type="ECO:0000256" key="2">
    <source>
        <dbReference type="ARBA" id="ARBA00010231"/>
    </source>
</evidence>
<evidence type="ECO:0000259" key="8">
    <source>
        <dbReference type="Pfam" id="PF00408"/>
    </source>
</evidence>
<sequence length="460" mass="47212">MAPKFGTSGLRGLVTELKPELVADHVRAFAAACDTGGTVCVGRDLRPSSPRIADDVIQAAAGMGLRVIDCGEVPTPALALAARRHGAGAVMVTGSHIPADRNGLKFYSARGEITKADEQAITAALGTAPATDTGPAPEADVEVGARFVERYVSACGAGALAGRRIGLYTHSAVGRDLMAQVFSGLGAEVIELGRSETFIPVDTEAVDPEVRVQIANWVAEHRLDALVSTDGDSDRPLLADEQGRIVPGDILGQITAQALGADTVVTPISSNSGVTEKGFGAVRRTQIGSPFVIAGMDEAGGKVVGYEANGGFLLGFAAQGPIGSFEPLPTRDCVLPLVMTLIAAQGGPVSARIAQEPPVVTVADRLQEVPQERSRPVVAALAEDAAARADFLGALGGTESGVDLTDGVRMTMTDGRVVHVRPSGNAPELRLYVEAPDAEGASALLEAGLARLRSAVAAPA</sequence>
<gene>
    <name evidence="12" type="ORF">Salmuc_01459</name>
</gene>
<dbReference type="InterPro" id="IPR005846">
    <property type="entry name" value="A-D-PHexomutase_a/b/a-III"/>
</dbReference>
<evidence type="ECO:0000256" key="1">
    <source>
        <dbReference type="ARBA" id="ARBA00001946"/>
    </source>
</evidence>
<dbReference type="Pfam" id="PF00408">
    <property type="entry name" value="PGM_PMM_IV"/>
    <property type="match status" value="1"/>
</dbReference>
<dbReference type="OrthoDB" id="9803322at2"/>
<dbReference type="InterPro" id="IPR036900">
    <property type="entry name" value="A-D-PHexomutase_C_sf"/>
</dbReference>
<feature type="domain" description="Alpha-D-phosphohexomutase alpha/beta/alpha" evidence="10">
    <location>
        <begin position="146"/>
        <end position="243"/>
    </location>
</feature>
<keyword evidence="5 7" id="KW-0460">Magnesium</keyword>
<dbReference type="SUPFAM" id="SSF53738">
    <property type="entry name" value="Phosphoglucomutase, first 3 domains"/>
    <property type="match status" value="3"/>
</dbReference>
<dbReference type="InterPro" id="IPR050060">
    <property type="entry name" value="Phosphoglucosamine_mutase"/>
</dbReference>
<comment type="caution">
    <text evidence="12">The sequence shown here is derived from an EMBL/GenBank/DDBJ whole genome shotgun (WGS) entry which is preliminary data.</text>
</comment>
<dbReference type="PROSITE" id="PS00710">
    <property type="entry name" value="PGM_PMM"/>
    <property type="match status" value="1"/>
</dbReference>
<keyword evidence="4 7" id="KW-0479">Metal-binding</keyword>
<dbReference type="EC" id="5.4.2.8" evidence="12"/>
<evidence type="ECO:0000313" key="13">
    <source>
        <dbReference type="Proteomes" id="UP000015347"/>
    </source>
</evidence>
<dbReference type="Pfam" id="PF02880">
    <property type="entry name" value="PGM_PMM_III"/>
    <property type="match status" value="1"/>
</dbReference>
<dbReference type="Pfam" id="PF02879">
    <property type="entry name" value="PGM_PMM_II"/>
    <property type="match status" value="1"/>
</dbReference>
<dbReference type="InterPro" id="IPR016055">
    <property type="entry name" value="A-D-PHexomutase_a/b/a-I/II/III"/>
</dbReference>
<evidence type="ECO:0000256" key="5">
    <source>
        <dbReference type="ARBA" id="ARBA00022842"/>
    </source>
</evidence>
<dbReference type="PANTHER" id="PTHR42946">
    <property type="entry name" value="PHOSPHOHEXOSE MUTASE"/>
    <property type="match status" value="1"/>
</dbReference>
<dbReference type="InterPro" id="IPR005845">
    <property type="entry name" value="A-D-PHexomutase_a/b/a-II"/>
</dbReference>
<dbReference type="Gene3D" id="3.40.120.10">
    <property type="entry name" value="Alpha-D-Glucose-1,6-Bisphosphate, subunit A, domain 3"/>
    <property type="match status" value="3"/>
</dbReference>
<evidence type="ECO:0000256" key="4">
    <source>
        <dbReference type="ARBA" id="ARBA00022723"/>
    </source>
</evidence>
<evidence type="ECO:0000259" key="9">
    <source>
        <dbReference type="Pfam" id="PF02878"/>
    </source>
</evidence>
<dbReference type="GO" id="GO:0000287">
    <property type="term" value="F:magnesium ion binding"/>
    <property type="evidence" value="ECO:0007669"/>
    <property type="project" value="InterPro"/>
</dbReference>
<keyword evidence="6 12" id="KW-0413">Isomerase</keyword>
<evidence type="ECO:0000313" key="12">
    <source>
        <dbReference type="EMBL" id="EPX86810.1"/>
    </source>
</evidence>
<feature type="domain" description="Alpha-D-phosphohexomutase C-terminal" evidence="8">
    <location>
        <begin position="387"/>
        <end position="445"/>
    </location>
</feature>
<dbReference type="Proteomes" id="UP000015347">
    <property type="component" value="Unassembled WGS sequence"/>
</dbReference>
<organism evidence="12 13">
    <name type="scientific">Salipiger mucosus DSM 16094</name>
    <dbReference type="NCBI Taxonomy" id="1123237"/>
    <lineage>
        <taxon>Bacteria</taxon>
        <taxon>Pseudomonadati</taxon>
        <taxon>Pseudomonadota</taxon>
        <taxon>Alphaproteobacteria</taxon>
        <taxon>Rhodobacterales</taxon>
        <taxon>Roseobacteraceae</taxon>
        <taxon>Salipiger</taxon>
    </lineage>
</organism>
<protein>
    <submittedName>
        <fullName evidence="12">Phosphomannomutase</fullName>
        <ecNumber evidence="12">5.4.2.8</ecNumber>
    </submittedName>
</protein>
<evidence type="ECO:0000259" key="11">
    <source>
        <dbReference type="Pfam" id="PF02880"/>
    </source>
</evidence>
<dbReference type="PANTHER" id="PTHR42946:SF1">
    <property type="entry name" value="PHOSPHOGLUCOMUTASE (ALPHA-D-GLUCOSE-1,6-BISPHOSPHATE-DEPENDENT)"/>
    <property type="match status" value="1"/>
</dbReference>
<dbReference type="SUPFAM" id="SSF55957">
    <property type="entry name" value="Phosphoglucomutase, C-terminal domain"/>
    <property type="match status" value="1"/>
</dbReference>
<dbReference type="GO" id="GO:0005975">
    <property type="term" value="P:carbohydrate metabolic process"/>
    <property type="evidence" value="ECO:0007669"/>
    <property type="project" value="InterPro"/>
</dbReference>
<dbReference type="Pfam" id="PF02878">
    <property type="entry name" value="PGM_PMM_I"/>
    <property type="match status" value="1"/>
</dbReference>
<dbReference type="RefSeq" id="WP_020040940.1">
    <property type="nucleotide sequence ID" value="NZ_KE557273.1"/>
</dbReference>
<comment type="similarity">
    <text evidence="2 7">Belongs to the phosphohexose mutase family.</text>
</comment>
<evidence type="ECO:0000256" key="7">
    <source>
        <dbReference type="RuleBase" id="RU004326"/>
    </source>
</evidence>
<dbReference type="EMBL" id="APVH01000003">
    <property type="protein sequence ID" value="EPX86810.1"/>
    <property type="molecule type" value="Genomic_DNA"/>
</dbReference>
<name>S9S9H0_9RHOB</name>
<dbReference type="InterPro" id="IPR016066">
    <property type="entry name" value="A-D-PHexomutase_CS"/>
</dbReference>
<evidence type="ECO:0000256" key="6">
    <source>
        <dbReference type="ARBA" id="ARBA00023235"/>
    </source>
</evidence>
<dbReference type="eggNOG" id="COG1109">
    <property type="taxonomic scope" value="Bacteria"/>
</dbReference>
<reference evidence="13" key="1">
    <citation type="journal article" date="2014" name="Stand. Genomic Sci.">
        <title>Genome sequence of the exopolysaccharide-producing Salipiger mucosus type strain (DSM 16094(T)), a moderately halophilic member of the Roseobacter clade.</title>
        <authorList>
            <person name="Riedel T."/>
            <person name="Spring S."/>
            <person name="Fiebig A."/>
            <person name="Petersen J."/>
            <person name="Kyrpides N.C."/>
            <person name="Goker M."/>
            <person name="Klenk H.P."/>
        </authorList>
    </citation>
    <scope>NUCLEOTIDE SEQUENCE [LARGE SCALE GENOMIC DNA]</scope>
    <source>
        <strain evidence="13">DSM 16094</strain>
    </source>
</reference>
<dbReference type="Gene3D" id="3.30.310.50">
    <property type="entry name" value="Alpha-D-phosphohexomutase, C-terminal domain"/>
    <property type="match status" value="1"/>
</dbReference>
<keyword evidence="3" id="KW-0597">Phosphoprotein</keyword>